<protein>
    <submittedName>
        <fullName evidence="3">ArdC family protein</fullName>
    </submittedName>
</protein>
<evidence type="ECO:0000259" key="2">
    <source>
        <dbReference type="Pfam" id="PF08401"/>
    </source>
</evidence>
<sequence>MTHTDADTMTKGERLNAEIREHVERLSAELAKGRTEELVNYLKLMGQLYHYSWGNVLLIFRQRPDAGRVAGFHAWKKFGRHVKKGAKGISIRAPIVRTSEEGGEAVRRVVSVRGATVFSEHDTEGDPLPTLDITSAQGGTPELLRGVIAAAAQSFPVEYQALGGPVGITDGRVIYLDRVKCDADPGIALTTLFHEWAHCILHVREGQRTEEARGKSHALVELEAESAAYVLSGLHGVDTLPSTNNYIQSYGANPERLFDALESIGHAVRTIMKALRPEAFDEEQHSRERADAARRSAEKRHQQGCHAA</sequence>
<dbReference type="Pfam" id="PF08401">
    <property type="entry name" value="ArdcN"/>
    <property type="match status" value="1"/>
</dbReference>
<name>A0ABW1DP95_9DEIO</name>
<dbReference type="EMBL" id="JBHSOH010000020">
    <property type="protein sequence ID" value="MFC5849426.1"/>
    <property type="molecule type" value="Genomic_DNA"/>
</dbReference>
<dbReference type="Proteomes" id="UP001595979">
    <property type="component" value="Unassembled WGS sequence"/>
</dbReference>
<gene>
    <name evidence="3" type="ORF">ACFPQ6_14025</name>
</gene>
<feature type="domain" description="N-terminal" evidence="2">
    <location>
        <begin position="14"/>
        <end position="118"/>
    </location>
</feature>
<reference evidence="4" key="1">
    <citation type="journal article" date="2019" name="Int. J. Syst. Evol. Microbiol.">
        <title>The Global Catalogue of Microorganisms (GCM) 10K type strain sequencing project: providing services to taxonomists for standard genome sequencing and annotation.</title>
        <authorList>
            <consortium name="The Broad Institute Genomics Platform"/>
            <consortium name="The Broad Institute Genome Sequencing Center for Infectious Disease"/>
            <person name="Wu L."/>
            <person name="Ma J."/>
        </authorList>
    </citation>
    <scope>NUCLEOTIDE SEQUENCE [LARGE SCALE GENOMIC DNA]</scope>
    <source>
        <strain evidence="4">CGMCC 1.15053</strain>
    </source>
</reference>
<evidence type="ECO:0000313" key="3">
    <source>
        <dbReference type="EMBL" id="MFC5849426.1"/>
    </source>
</evidence>
<dbReference type="RefSeq" id="WP_380050556.1">
    <property type="nucleotide sequence ID" value="NZ_JBHSOH010000020.1"/>
</dbReference>
<accession>A0ABW1DP95</accession>
<feature type="region of interest" description="Disordered" evidence="1">
    <location>
        <begin position="279"/>
        <end position="308"/>
    </location>
</feature>
<comment type="caution">
    <text evidence="3">The sequence shown here is derived from an EMBL/GenBank/DDBJ whole genome shotgun (WGS) entry which is preliminary data.</text>
</comment>
<evidence type="ECO:0000313" key="4">
    <source>
        <dbReference type="Proteomes" id="UP001595979"/>
    </source>
</evidence>
<keyword evidence="4" id="KW-1185">Reference proteome</keyword>
<organism evidence="3 4">
    <name type="scientific">Deinococcus petrolearius</name>
    <dbReference type="NCBI Taxonomy" id="1751295"/>
    <lineage>
        <taxon>Bacteria</taxon>
        <taxon>Thermotogati</taxon>
        <taxon>Deinococcota</taxon>
        <taxon>Deinococci</taxon>
        <taxon>Deinococcales</taxon>
        <taxon>Deinococcaceae</taxon>
        <taxon>Deinococcus</taxon>
    </lineage>
</organism>
<dbReference type="InterPro" id="IPR013610">
    <property type="entry name" value="ArdC_N"/>
</dbReference>
<feature type="compositionally biased region" description="Basic and acidic residues" evidence="1">
    <location>
        <begin position="279"/>
        <end position="301"/>
    </location>
</feature>
<proteinExistence type="predicted"/>
<evidence type="ECO:0000256" key="1">
    <source>
        <dbReference type="SAM" id="MobiDB-lite"/>
    </source>
</evidence>